<dbReference type="PANTHER" id="PTHR37520">
    <property type="entry name" value="INTRON-ENCODED DNA ENDONUCLEASE AI2A-RELATED"/>
    <property type="match status" value="1"/>
</dbReference>
<geneLocation type="chloroplast" evidence="2"/>
<keyword evidence="2" id="KW-0378">Hydrolase</keyword>
<dbReference type="InterPro" id="IPR004860">
    <property type="entry name" value="LAGLIDADG_dom"/>
</dbReference>
<proteinExistence type="predicted"/>
<accession>A0A0S2IBS2</accession>
<reference evidence="2" key="1">
    <citation type="journal article" date="2015" name="BMC Evol. Biol.">
        <title>Chloroplast phylogenomic analysis of chlorophyte green algae identifies a novel lineage sister to the Sphaeropleales (Chlorophyceae).</title>
        <authorList>
            <person name="Lemieux C."/>
            <person name="Vincent A.T."/>
            <person name="Labarre A."/>
            <person name="Otis C."/>
            <person name="Turmel M."/>
        </authorList>
    </citation>
    <scope>NUCLEOTIDE SEQUENCE</scope>
</reference>
<gene>
    <name evidence="2" type="primary">orf243</name>
</gene>
<name>A0A0S2IBS2_9CHLO</name>
<protein>
    <submittedName>
        <fullName evidence="2">Putative LAGLIDADG homing endonuclease</fullName>
    </submittedName>
</protein>
<feature type="domain" description="Homing endonuclease LAGLIDADG" evidence="1">
    <location>
        <begin position="18"/>
        <end position="88"/>
    </location>
</feature>
<keyword evidence="2" id="KW-0150">Chloroplast</keyword>
<dbReference type="Gene3D" id="3.10.28.10">
    <property type="entry name" value="Homing endonucleases"/>
    <property type="match status" value="2"/>
</dbReference>
<organism evidence="2">
    <name type="scientific">Lobochlamys segnis</name>
    <dbReference type="NCBI Taxonomy" id="52035"/>
    <lineage>
        <taxon>Eukaryota</taxon>
        <taxon>Viridiplantae</taxon>
        <taxon>Chlorophyta</taxon>
        <taxon>core chlorophytes</taxon>
        <taxon>Chlorophyceae</taxon>
        <taxon>CS clade</taxon>
        <taxon>Chlamydomonadales</taxon>
        <taxon>Chlamydomonadaceae</taxon>
        <taxon>Lobochlamys</taxon>
    </lineage>
</organism>
<dbReference type="EMBL" id="KT624809">
    <property type="protein sequence ID" value="ALO21022.1"/>
    <property type="molecule type" value="Genomic_DNA"/>
</dbReference>
<evidence type="ECO:0000259" key="1">
    <source>
        <dbReference type="Pfam" id="PF00961"/>
    </source>
</evidence>
<keyword evidence="2" id="KW-0255">Endonuclease</keyword>
<dbReference type="PANTHER" id="PTHR37520:SF1">
    <property type="entry name" value="INTRON-ENCODED DNA ENDONUCLEASE AI2A-RELATED"/>
    <property type="match status" value="1"/>
</dbReference>
<feature type="domain" description="Homing endonuclease LAGLIDADG" evidence="1">
    <location>
        <begin position="125"/>
        <end position="212"/>
    </location>
</feature>
<keyword evidence="2" id="KW-0540">Nuclease</keyword>
<dbReference type="GO" id="GO:0004519">
    <property type="term" value="F:endonuclease activity"/>
    <property type="evidence" value="ECO:0007669"/>
    <property type="project" value="UniProtKB-KW"/>
</dbReference>
<dbReference type="AlphaFoldDB" id="A0A0S2IBS2"/>
<dbReference type="SUPFAM" id="SSF55608">
    <property type="entry name" value="Homing endonucleases"/>
    <property type="match status" value="2"/>
</dbReference>
<dbReference type="InterPro" id="IPR027434">
    <property type="entry name" value="Homing_endonucl"/>
</dbReference>
<evidence type="ECO:0000313" key="2">
    <source>
        <dbReference type="EMBL" id="ALO21022.1"/>
    </source>
</evidence>
<sequence length="243" mass="28506">MNISRLNNKSEQSWNEWLAGLIDGDGCFLVSKKGYTSLEITMSLKDEHALCQIKQKLGGSVKLRSKALALRYRLHDKKGMLLLIQRINGLCRNPNRLSQLERVCEKLEQPFKKPNAINQNNGWFCGFFDADGTISIRKGDYPQLTLSVSQKNPEMLELFQNNFDGRIRFDSSANCYKWDIDRKDRILNFCEYLNNYSLRSAKKRRYLLISKYFELREAFVYRSSHSENLFKAWKIFETDWDNG</sequence>
<dbReference type="Pfam" id="PF00961">
    <property type="entry name" value="LAGLIDADG_1"/>
    <property type="match status" value="2"/>
</dbReference>
<keyword evidence="2" id="KW-0934">Plastid</keyword>